<sequence>MGKLNKPATWGAVTTLPGWEVTHWSTSCSYTALNGAKTTRSNGCSMWLASGKAISASKGASLKVRLGEHDVTTNKEALRHEEYDVASVVPYPGFNNGTLAHDIALVRLRHPAKRRANIDVVCVPKQGSLFPETTNDTSCVITGWGRKNEGSSHSVVLKEIPLPLWHNSECQAALRQQFGQDYDLPDTSLCAGAEGRDACDGDGGGPLVCEKGGQWYQVGVVSFGIGCGRRNTPGVYTRVAMYQQWIMDTVLRYRRVRPLALLIASLKSIMWDGGCIPGIEETTMKWYENITRMEKERTPKRKMELKFGRKRLESRLLGSAPPSKSNLTTSENPRLAAKCNGVRPCESAQLGSTPSSSHTRIRLTLIPPVHPLCHLNALEASLSWLQEGPSARDRPTVTFKNQNHLHNGFFTICQTFVKDTQDLGASPNYVRGARAPSSPPCGHAIAHVKQMLGKELRPSPQVVKILLFVEANKDKLKKIKDTKKVRVHNSTRLSDEFDTFTSPSLAIAQLHDNDLSLIVDRRICNCISQHNIFLGERLVSTHQGTQKRIEDYPMTFICRHLHGILRNYFLSLTQRYIVEVASVDGKPQFSAMSFHVFERVHTGSKVQLCEICLQVCQGITLAELQLKYLQRANQLASKPGTSYKEVAIGGPKRGAYQLASKRGTRYEEIADIKVPELVRKRFLGREADGEHAEMPLEARVDGETTRGRVHARHKLAVVYVLEGELSPVIPVTVVHVLSHQGVGLDRTVCIHLGHVHIIDEIHHSLCTGRPVVTAGLLFQRFLQDHLKHLGGGVEVEWHVGYSVVVRHITTYVNPNVKTISRSRMKWFGHVKRMEIRRVLRRLMEEVVGRRPRRRWMDVVKDEIQSRRGFPFNLTDLILEHGGSKSPDAGEREVYLVPLLGAVGRYVVRGEQAVQEMTEGLDVDWGDALQTVAAEHLKTRRDELVKKDQEVGLLGLLRTSSIPARDTVAGVAVRNDAISKMSRIILVRAMRSLLARVRTLLSSITVLRDSIHMGSMSPSRMIHLGPSPDKVVFWLEFEISDRLLDHLFKVIVSLPGDIERREQVSDESHEYWYVVRHDLGDVEISEGSHEDLVFWTSTQCSDVVHDMMIDVQRYGSDDGFQVRSLSTSDDQYRLDGSETPIVVILFGQQLPAQRVECNELAGQQTGVLETFRNQHDLGNEVKVRDHHGTWPARTRQYHLKINILGGVIRRGQKGKEYRTLPRDISHLNRALRFSGSSVRPAYPGFMVMNIPTLGVKAMIWPIKLNLIFLALMASNTDLTCTATTDNTSTDMRLNSSKQPQAPNLCLVKKKGECAYCEGGAGNRTYLREGDVAPVGERGDHQAQGVTQVLVGVPELCIADVAETVFVPSVPPVNTCERQPDWDCQRKADEESTFIAINLATTSLECTSIVQMFLILGNGCTCGILASKAVSTVVTVLRVRLSNGCTCGILASKTASTVETVLRVRLSNGCTCGILASKVASTVGTVLRVRLSNGCTCGILASKAVSTVVTVLRVRLYFWYTGRQDSLYCRNSAQGKTEQRLYLWYTGQQGSLYCSNSAQGKTEQRLYLWYTGQQGGLYCSNSAQGKTEQRLYLWYTGQQGGLYCSNSAQGKTEQRLYLWYTGQQGGLYCSNSAQGKTEQRLYLWYTGQQGGLYCSNSAQGKTEQRLYLWYTGQQGGLYCSNSAQGKTEQRLYLWYTGQQGGLYCSNSAQGKTEQRLYLWYTGQQGGLYCSNSAQGKTEQRLYLWYTGQQGGLYCSNSAQGKTEQRLYLWYTGQQGGLYCSNSAQGKTEQRLYLWYTGQQGGLYCSNSAQGKTEQRLYLWYTGQQGGLYCSNSAQGKTEQRLYLWYTGQQGGLYCSNSAQGKTEQRLYLWYTGQQGGLYCSNSAQGKTEQRLYLWYTGQQGGLYCSNSAQGKTEQRLYLWYTGQQGGLYCSNSAQGKTEQRLYLWYTGQQGGLYCSNSAQGKTEQRLYLWYTGQQGGLYCSNSAQVPDCELIPLFQSCESYADLSRPPDLSAAESYLRWVVEHPRLSGPLFWRHWNQRIYKSLRLIIGFSPGLSVPELYLARTLALPEELDVLSISLIHALGKLGGAPIHHAELEFTHRVVQLAQRRMAVKPDLATSTGWLPLERMSSRSGTDMKYSVRAFSQRVRSFCIFSRLSYRCGLLVAFTTLGVFTMSSNSAAGPAQEHECNNGKEHGDFLAALRMIRAWIERERAKISDKLLAGPKHEQRTDRKSKGYIYRHNTWFSSSISISSSLALSTVRFRASRSDSVVFSSITNLTCEDNGKFRGRSFRSFTTHMRMNTAEHGYLSLTPDVLGELLTLKLHVLDVNLSPRRLLPLVDAGVHDEHIVPQTLAAEEDNCRVADMRKSIFRKVSLNWDWVRSNRTSLLRMRVTSAAMIGATPCFTVTAIFLVVFHLSGSSCTKHIILVDEFGSTSEGEYGGRPTYLKLQEHVFWKLHLIWFQHLYDGFEGLKHVVRGDLPLPDVVKVTHDLEKTVVVPFLYGFQHPHVGLLAETLQLFQTERHTTL</sequence>
<feature type="domain" description="Peptidase S1" evidence="9">
    <location>
        <begin position="19"/>
        <end position="251"/>
    </location>
</feature>
<dbReference type="SUPFAM" id="SSF50494">
    <property type="entry name" value="Trypsin-like serine proteases"/>
    <property type="match status" value="1"/>
</dbReference>
<evidence type="ECO:0000256" key="5">
    <source>
        <dbReference type="ARBA" id="ARBA00022825"/>
    </source>
</evidence>
<evidence type="ECO:0000256" key="2">
    <source>
        <dbReference type="ARBA" id="ARBA00022525"/>
    </source>
</evidence>
<evidence type="ECO:0000256" key="1">
    <source>
        <dbReference type="ARBA" id="ARBA00004613"/>
    </source>
</evidence>
<evidence type="ECO:0000256" key="4">
    <source>
        <dbReference type="ARBA" id="ARBA00022801"/>
    </source>
</evidence>
<evidence type="ECO:0000256" key="6">
    <source>
        <dbReference type="ARBA" id="ARBA00023157"/>
    </source>
</evidence>
<dbReference type="EMBL" id="OC000427">
    <property type="protein sequence ID" value="CAD7257237.1"/>
    <property type="molecule type" value="Genomic_DNA"/>
</dbReference>
<evidence type="ECO:0000256" key="8">
    <source>
        <dbReference type="SAM" id="Phobius"/>
    </source>
</evidence>
<dbReference type="Gene3D" id="2.40.10.10">
    <property type="entry name" value="Trypsin-like serine proteases"/>
    <property type="match status" value="1"/>
</dbReference>
<dbReference type="InterPro" id="IPR050127">
    <property type="entry name" value="Serine_Proteases_S1"/>
</dbReference>
<dbReference type="GO" id="GO:0005615">
    <property type="term" value="C:extracellular space"/>
    <property type="evidence" value="ECO:0007669"/>
    <property type="project" value="TreeGrafter"/>
</dbReference>
<dbReference type="CDD" id="cd00190">
    <property type="entry name" value="Tryp_SPc"/>
    <property type="match status" value="1"/>
</dbReference>
<reference evidence="10" key="1">
    <citation type="submission" date="2020-11" db="EMBL/GenBank/DDBJ databases">
        <authorList>
            <person name="Tran Van P."/>
        </authorList>
    </citation>
    <scope>NUCLEOTIDE SEQUENCE</scope>
</reference>
<evidence type="ECO:0000256" key="7">
    <source>
        <dbReference type="ARBA" id="ARBA00024195"/>
    </source>
</evidence>
<comment type="similarity">
    <text evidence="7">Belongs to the peptidase S1 family. CLIP subfamily.</text>
</comment>
<dbReference type="InterPro" id="IPR009003">
    <property type="entry name" value="Peptidase_S1_PA"/>
</dbReference>
<keyword evidence="4" id="KW-0378">Hydrolase</keyword>
<dbReference type="InterPro" id="IPR001314">
    <property type="entry name" value="Peptidase_S1A"/>
</dbReference>
<keyword evidence="6" id="KW-1015">Disulfide bond</keyword>
<keyword evidence="8" id="KW-0472">Membrane</keyword>
<evidence type="ECO:0000259" key="9">
    <source>
        <dbReference type="PROSITE" id="PS50240"/>
    </source>
</evidence>
<dbReference type="SMART" id="SM00020">
    <property type="entry name" value="Tryp_SPc"/>
    <property type="match status" value="1"/>
</dbReference>
<dbReference type="PRINTS" id="PR00722">
    <property type="entry name" value="CHYMOTRYPSIN"/>
</dbReference>
<protein>
    <recommendedName>
        <fullName evidence="9">Peptidase S1 domain-containing protein</fullName>
    </recommendedName>
</protein>
<comment type="subcellular location">
    <subcellularLocation>
        <location evidence="1">Secreted</location>
    </subcellularLocation>
</comment>
<feature type="transmembrane region" description="Helical" evidence="8">
    <location>
        <begin position="2386"/>
        <end position="2410"/>
    </location>
</feature>
<dbReference type="InterPro" id="IPR043504">
    <property type="entry name" value="Peptidase_S1_PA_chymotrypsin"/>
</dbReference>
<keyword evidence="8" id="KW-0812">Transmembrane</keyword>
<organism evidence="10">
    <name type="scientific">Timema shepardi</name>
    <name type="common">Walking stick</name>
    <dbReference type="NCBI Taxonomy" id="629360"/>
    <lineage>
        <taxon>Eukaryota</taxon>
        <taxon>Metazoa</taxon>
        <taxon>Ecdysozoa</taxon>
        <taxon>Arthropoda</taxon>
        <taxon>Hexapoda</taxon>
        <taxon>Insecta</taxon>
        <taxon>Pterygota</taxon>
        <taxon>Neoptera</taxon>
        <taxon>Polyneoptera</taxon>
        <taxon>Phasmatodea</taxon>
        <taxon>Timematodea</taxon>
        <taxon>Timematoidea</taxon>
        <taxon>Timematidae</taxon>
        <taxon>Timema</taxon>
    </lineage>
</organism>
<evidence type="ECO:0000256" key="3">
    <source>
        <dbReference type="ARBA" id="ARBA00022670"/>
    </source>
</evidence>
<evidence type="ECO:0000313" key="10">
    <source>
        <dbReference type="EMBL" id="CAD7257237.1"/>
    </source>
</evidence>
<dbReference type="Pfam" id="PF00089">
    <property type="entry name" value="Trypsin"/>
    <property type="match status" value="1"/>
</dbReference>
<accession>A0A7R9AMZ7</accession>
<keyword evidence="3" id="KW-0645">Protease</keyword>
<dbReference type="PANTHER" id="PTHR24264:SF65">
    <property type="entry name" value="SRCR DOMAIN-CONTAINING PROTEIN"/>
    <property type="match status" value="1"/>
</dbReference>
<dbReference type="GO" id="GO:0004252">
    <property type="term" value="F:serine-type endopeptidase activity"/>
    <property type="evidence" value="ECO:0007669"/>
    <property type="project" value="InterPro"/>
</dbReference>
<keyword evidence="2" id="KW-0964">Secreted</keyword>
<dbReference type="PANTHER" id="PTHR24264">
    <property type="entry name" value="TRYPSIN-RELATED"/>
    <property type="match status" value="1"/>
</dbReference>
<keyword evidence="8" id="KW-1133">Transmembrane helix</keyword>
<dbReference type="PROSITE" id="PS50240">
    <property type="entry name" value="TRYPSIN_DOM"/>
    <property type="match status" value="1"/>
</dbReference>
<dbReference type="InterPro" id="IPR001254">
    <property type="entry name" value="Trypsin_dom"/>
</dbReference>
<proteinExistence type="inferred from homology"/>
<dbReference type="FunFam" id="2.40.10.10:FF:000002">
    <property type="entry name" value="Transmembrane protease serine"/>
    <property type="match status" value="1"/>
</dbReference>
<keyword evidence="5" id="KW-0720">Serine protease</keyword>
<gene>
    <name evidence="10" type="ORF">TSIB3V08_LOCUS1511</name>
</gene>
<name>A0A7R9AMZ7_TIMSH</name>
<dbReference type="GO" id="GO:0006508">
    <property type="term" value="P:proteolysis"/>
    <property type="evidence" value="ECO:0007669"/>
    <property type="project" value="UniProtKB-KW"/>
</dbReference>